<evidence type="ECO:0000313" key="9">
    <source>
        <dbReference type="Proteomes" id="UP001157133"/>
    </source>
</evidence>
<reference evidence="8 9" key="1">
    <citation type="submission" date="2023-03" db="EMBL/GenBank/DDBJ databases">
        <title>Draft genome sequence of Thalassotalea eurytherma JCM 18482T.</title>
        <authorList>
            <person name="Sawabe T."/>
        </authorList>
    </citation>
    <scope>NUCLEOTIDE SEQUENCE [LARGE SCALE GENOMIC DNA]</scope>
    <source>
        <strain evidence="8 9">JCM 18482</strain>
    </source>
</reference>
<protein>
    <recommendedName>
        <fullName evidence="7">UPF0761 membrane protein theurythT_29120</fullName>
    </recommendedName>
</protein>
<sequence>MEFDIKAWSVQCRAFLVAFVRNISQAEAHVNAGYLSYVTLMSLVPLLLVMFSMMTAFPIFGDIQLAIENFLYQNLVPTAGDVVKEHLTGFVKNASRMSAVAVSFLFLFALLLISAIDRTLNKIWGVDKKRRVVTAFSTYWMVLTLGPLLAGASLAGTSYLISLVTFSDSALSGLQHFFVRVLPLVASTLAFLFLYMVVPNKEVRFTHAIKGAIFAAILFEIAKKGFALYITLLPSYEAIYGALATIPILFAWVYLSWLIVLLGALFTVTVESRTTGIAHSEE</sequence>
<gene>
    <name evidence="8" type="ORF">theurythT_29120</name>
</gene>
<comment type="similarity">
    <text evidence="7">Belongs to the UPF0761 family.</text>
</comment>
<dbReference type="InterPro" id="IPR017039">
    <property type="entry name" value="Virul_fac_BrkB"/>
</dbReference>
<feature type="transmembrane region" description="Helical" evidence="7">
    <location>
        <begin position="97"/>
        <end position="116"/>
    </location>
</feature>
<evidence type="ECO:0000256" key="5">
    <source>
        <dbReference type="ARBA" id="ARBA00022989"/>
    </source>
</evidence>
<dbReference type="PIRSF" id="PIRSF035875">
    <property type="entry name" value="RNase_BN"/>
    <property type="match status" value="1"/>
</dbReference>
<evidence type="ECO:0000256" key="6">
    <source>
        <dbReference type="ARBA" id="ARBA00023136"/>
    </source>
</evidence>
<keyword evidence="5 7" id="KW-1133">Transmembrane helix</keyword>
<dbReference type="NCBIfam" id="NF002457">
    <property type="entry name" value="PRK01637.1"/>
    <property type="match status" value="1"/>
</dbReference>
<dbReference type="PANTHER" id="PTHR30213:SF0">
    <property type="entry name" value="UPF0761 MEMBRANE PROTEIN YIHY"/>
    <property type="match status" value="1"/>
</dbReference>
<dbReference type="EMBL" id="BSSU01000015">
    <property type="protein sequence ID" value="GLX83459.1"/>
    <property type="molecule type" value="Genomic_DNA"/>
</dbReference>
<evidence type="ECO:0000256" key="1">
    <source>
        <dbReference type="ARBA" id="ARBA00004651"/>
    </source>
</evidence>
<keyword evidence="9" id="KW-1185">Reference proteome</keyword>
<keyword evidence="6 7" id="KW-0472">Membrane</keyword>
<proteinExistence type="inferred from homology"/>
<comment type="subcellular location">
    <subcellularLocation>
        <location evidence="1 7">Cell membrane</location>
        <topology evidence="1 7">Multi-pass membrane protein</topology>
    </subcellularLocation>
</comment>
<feature type="transmembrane region" description="Helical" evidence="7">
    <location>
        <begin position="137"/>
        <end position="161"/>
    </location>
</feature>
<evidence type="ECO:0000256" key="2">
    <source>
        <dbReference type="ARBA" id="ARBA00022475"/>
    </source>
</evidence>
<dbReference type="InterPro" id="IPR023679">
    <property type="entry name" value="UPF0761_bac"/>
</dbReference>
<feature type="transmembrane region" description="Helical" evidence="7">
    <location>
        <begin position="181"/>
        <end position="199"/>
    </location>
</feature>
<comment type="caution">
    <text evidence="8">The sequence shown here is derived from an EMBL/GenBank/DDBJ whole genome shotgun (WGS) entry which is preliminary data.</text>
</comment>
<name>A0ABQ6H682_9GAMM</name>
<keyword evidence="3" id="KW-0997">Cell inner membrane</keyword>
<dbReference type="Pfam" id="PF03631">
    <property type="entry name" value="Virul_fac_BrkB"/>
    <property type="match status" value="1"/>
</dbReference>
<evidence type="ECO:0000313" key="8">
    <source>
        <dbReference type="EMBL" id="GLX83459.1"/>
    </source>
</evidence>
<feature type="transmembrane region" description="Helical" evidence="7">
    <location>
        <begin position="34"/>
        <end position="60"/>
    </location>
</feature>
<accession>A0ABQ6H682</accession>
<dbReference type="HAMAP" id="MF_00672">
    <property type="entry name" value="UPF0761"/>
    <property type="match status" value="1"/>
</dbReference>
<dbReference type="PANTHER" id="PTHR30213">
    <property type="entry name" value="INNER MEMBRANE PROTEIN YHJD"/>
    <property type="match status" value="1"/>
</dbReference>
<feature type="transmembrane region" description="Helical" evidence="7">
    <location>
        <begin position="238"/>
        <end position="266"/>
    </location>
</feature>
<dbReference type="Proteomes" id="UP001157133">
    <property type="component" value="Unassembled WGS sequence"/>
</dbReference>
<dbReference type="NCBIfam" id="TIGR00765">
    <property type="entry name" value="yihY_not_rbn"/>
    <property type="match status" value="1"/>
</dbReference>
<keyword evidence="4 7" id="KW-0812">Transmembrane</keyword>
<dbReference type="RefSeq" id="WP_284208892.1">
    <property type="nucleotide sequence ID" value="NZ_BSSU01000015.1"/>
</dbReference>
<feature type="transmembrane region" description="Helical" evidence="7">
    <location>
        <begin position="211"/>
        <end position="232"/>
    </location>
</feature>
<evidence type="ECO:0000256" key="3">
    <source>
        <dbReference type="ARBA" id="ARBA00022519"/>
    </source>
</evidence>
<evidence type="ECO:0000256" key="7">
    <source>
        <dbReference type="HAMAP-Rule" id="MF_00672"/>
    </source>
</evidence>
<keyword evidence="2 7" id="KW-1003">Cell membrane</keyword>
<organism evidence="8 9">
    <name type="scientific">Thalassotalea eurytherma</name>
    <dbReference type="NCBI Taxonomy" id="1144278"/>
    <lineage>
        <taxon>Bacteria</taxon>
        <taxon>Pseudomonadati</taxon>
        <taxon>Pseudomonadota</taxon>
        <taxon>Gammaproteobacteria</taxon>
        <taxon>Alteromonadales</taxon>
        <taxon>Colwelliaceae</taxon>
        <taxon>Thalassotalea</taxon>
    </lineage>
</organism>
<evidence type="ECO:0000256" key="4">
    <source>
        <dbReference type="ARBA" id="ARBA00022692"/>
    </source>
</evidence>